<dbReference type="GO" id="GO:0005506">
    <property type="term" value="F:iron ion binding"/>
    <property type="evidence" value="ECO:0007669"/>
    <property type="project" value="InterPro"/>
</dbReference>
<comment type="function">
    <text evidence="9">Cytochromes P450 are a group of heme-thiolate monooxygenases. They oxidize a variety of structurally unrelated compounds, including steroids, fatty acids, and xenobiotics.</text>
</comment>
<keyword evidence="12" id="KW-0812">Transmembrane</keyword>
<dbReference type="SUPFAM" id="SSF48264">
    <property type="entry name" value="Cytochrome P450"/>
    <property type="match status" value="1"/>
</dbReference>
<dbReference type="GeneID" id="110246099"/>
<keyword evidence="5 10" id="KW-0479">Metal-binding</keyword>
<dbReference type="InterPro" id="IPR036396">
    <property type="entry name" value="Cyt_P450_sf"/>
</dbReference>
<keyword evidence="6" id="KW-0492">Microsome</keyword>
<dbReference type="GO" id="GO:0020037">
    <property type="term" value="F:heme binding"/>
    <property type="evidence" value="ECO:0007669"/>
    <property type="project" value="InterPro"/>
</dbReference>
<evidence type="ECO:0000256" key="3">
    <source>
        <dbReference type="ARBA" id="ARBA00010617"/>
    </source>
</evidence>
<evidence type="ECO:0000256" key="12">
    <source>
        <dbReference type="SAM" id="Phobius"/>
    </source>
</evidence>
<keyword evidence="8 10" id="KW-0408">Iron</keyword>
<protein>
    <recommendedName>
        <fullName evidence="15">Cytochrome P450</fullName>
    </recommendedName>
</protein>
<evidence type="ECO:0000313" key="14">
    <source>
        <dbReference type="Proteomes" id="UP000887567"/>
    </source>
</evidence>
<dbReference type="PRINTS" id="PR00463">
    <property type="entry name" value="EP450I"/>
</dbReference>
<feature type="binding site" description="axial binding residue" evidence="10">
    <location>
        <position position="454"/>
    </location>
    <ligand>
        <name>heme</name>
        <dbReference type="ChEBI" id="CHEBI:30413"/>
    </ligand>
    <ligandPart>
        <name>Fe</name>
        <dbReference type="ChEBI" id="CHEBI:18248"/>
    </ligandPart>
</feature>
<dbReference type="CDD" id="cd11055">
    <property type="entry name" value="CYP3A-like"/>
    <property type="match status" value="1"/>
</dbReference>
<evidence type="ECO:0000256" key="1">
    <source>
        <dbReference type="ARBA" id="ARBA00004174"/>
    </source>
</evidence>
<dbReference type="PANTHER" id="PTHR24302:SF15">
    <property type="entry name" value="FATTY-ACID PEROXYGENASE"/>
    <property type="match status" value="1"/>
</dbReference>
<reference evidence="13" key="1">
    <citation type="submission" date="2022-11" db="UniProtKB">
        <authorList>
            <consortium name="EnsemblMetazoa"/>
        </authorList>
    </citation>
    <scope>IDENTIFICATION</scope>
</reference>
<dbReference type="PRINTS" id="PR00385">
    <property type="entry name" value="P450"/>
</dbReference>
<accession>A0A913XRG9</accession>
<dbReference type="GO" id="GO:0008395">
    <property type="term" value="F:steroid hydroxylase activity"/>
    <property type="evidence" value="ECO:0007669"/>
    <property type="project" value="TreeGrafter"/>
</dbReference>
<keyword evidence="4 10" id="KW-0349">Heme</keyword>
<dbReference type="GO" id="GO:0005789">
    <property type="term" value="C:endoplasmic reticulum membrane"/>
    <property type="evidence" value="ECO:0007669"/>
    <property type="project" value="UniProtKB-SubCell"/>
</dbReference>
<dbReference type="RefSeq" id="XP_020908067.1">
    <property type="nucleotide sequence ID" value="XM_021052408.2"/>
</dbReference>
<keyword evidence="12" id="KW-0472">Membrane</keyword>
<evidence type="ECO:0000256" key="11">
    <source>
        <dbReference type="RuleBase" id="RU000461"/>
    </source>
</evidence>
<evidence type="ECO:0000313" key="13">
    <source>
        <dbReference type="EnsemblMetazoa" id="XP_020908067.1"/>
    </source>
</evidence>
<organism evidence="13 14">
    <name type="scientific">Exaiptasia diaphana</name>
    <name type="common">Tropical sea anemone</name>
    <name type="synonym">Aiptasia pulchella</name>
    <dbReference type="NCBI Taxonomy" id="2652724"/>
    <lineage>
        <taxon>Eukaryota</taxon>
        <taxon>Metazoa</taxon>
        <taxon>Cnidaria</taxon>
        <taxon>Anthozoa</taxon>
        <taxon>Hexacorallia</taxon>
        <taxon>Actiniaria</taxon>
        <taxon>Aiptasiidae</taxon>
        <taxon>Exaiptasia</taxon>
    </lineage>
</organism>
<keyword evidence="11" id="KW-0503">Monooxygenase</keyword>
<dbReference type="KEGG" id="epa:110246099"/>
<keyword evidence="12" id="KW-1133">Transmembrane helix</keyword>
<dbReference type="EnsemblMetazoa" id="XM_021052408.2">
    <property type="protein sequence ID" value="XP_020908067.1"/>
    <property type="gene ID" value="LOC110246099"/>
</dbReference>
<dbReference type="InterPro" id="IPR001128">
    <property type="entry name" value="Cyt_P450"/>
</dbReference>
<proteinExistence type="inferred from homology"/>
<dbReference type="InterPro" id="IPR050705">
    <property type="entry name" value="Cytochrome_P450_3A"/>
</dbReference>
<comment type="similarity">
    <text evidence="3 11">Belongs to the cytochrome P450 family.</text>
</comment>
<dbReference type="FunFam" id="1.10.630.10:FF:000042">
    <property type="entry name" value="Cytochrome P450"/>
    <property type="match status" value="1"/>
</dbReference>
<comment type="subcellular location">
    <subcellularLocation>
        <location evidence="2">Endoplasmic reticulum membrane</location>
        <topology evidence="2">Peripheral membrane protein</topology>
    </subcellularLocation>
    <subcellularLocation>
        <location evidence="1">Microsome membrane</location>
        <topology evidence="1">Peripheral membrane protein</topology>
    </subcellularLocation>
</comment>
<dbReference type="InterPro" id="IPR002401">
    <property type="entry name" value="Cyt_P450_E_grp-I"/>
</dbReference>
<sequence length="509" mass="58167">MNHFMTSFGEFSSIIYTILGLMFVVMFYRFGTRKRRLLEDAFPGMTGPKPMFLFGHTVDLIKAKGQIHEHFDVYYKKYGQLFALSFFGSPALVVSDPEMIKDICVKNFDCFYERTTKFTMPKPLDRALNIAHGETWKRIRNTLSPSFSAHKLKGMTSLINLICDKLMERIDKVAASGKSVDIVSYQQTATLDAIMSIAFGVQTDFQNNPNDPIMQKAIRAMKPSALNITMQNIILPYLPYGRKLPTSQFGSHFFFKDILEFVDLAQSVLDERRKLGKDTYKDFLDLMINATNPEEPDNHKLSDDDIIAQCVIFLLAGYETSSTTLALTCYYLAAKPEIQEKVQQEIDRVWPDEEEVPTYDAINDLHYLDMVISETLRLCPPGLMLMRECTKPCIVKGIKIPKDCPILVPAYSIHRDPKIYPEPETFDPERFSAEGKLSRDPYSYLPFGHGPRNCIGMRFSRMEMKMMLARLLKRISLSMTPETKKPKLVSKATLTVDGSIFLGVEKRVK</sequence>
<dbReference type="PANTHER" id="PTHR24302">
    <property type="entry name" value="CYTOCHROME P450 FAMILY 3"/>
    <property type="match status" value="1"/>
</dbReference>
<evidence type="ECO:0000256" key="8">
    <source>
        <dbReference type="ARBA" id="ARBA00023004"/>
    </source>
</evidence>
<evidence type="ECO:0000256" key="4">
    <source>
        <dbReference type="ARBA" id="ARBA00022617"/>
    </source>
</evidence>
<keyword evidence="6" id="KW-0256">Endoplasmic reticulum</keyword>
<dbReference type="PROSITE" id="PS00086">
    <property type="entry name" value="CYTOCHROME_P450"/>
    <property type="match status" value="1"/>
</dbReference>
<keyword evidence="7 11" id="KW-0560">Oxidoreductase</keyword>
<evidence type="ECO:0008006" key="15">
    <source>
        <dbReference type="Google" id="ProtNLM"/>
    </source>
</evidence>
<keyword evidence="14" id="KW-1185">Reference proteome</keyword>
<name>A0A913XRG9_EXADI</name>
<evidence type="ECO:0000256" key="10">
    <source>
        <dbReference type="PIRSR" id="PIRSR602401-1"/>
    </source>
</evidence>
<feature type="transmembrane region" description="Helical" evidence="12">
    <location>
        <begin position="12"/>
        <end position="30"/>
    </location>
</feature>
<dbReference type="OrthoDB" id="2789670at2759"/>
<dbReference type="AlphaFoldDB" id="A0A913XRG9"/>
<evidence type="ECO:0000256" key="7">
    <source>
        <dbReference type="ARBA" id="ARBA00023002"/>
    </source>
</evidence>
<dbReference type="Pfam" id="PF00067">
    <property type="entry name" value="p450"/>
    <property type="match status" value="1"/>
</dbReference>
<dbReference type="Proteomes" id="UP000887567">
    <property type="component" value="Unplaced"/>
</dbReference>
<evidence type="ECO:0000256" key="5">
    <source>
        <dbReference type="ARBA" id="ARBA00022723"/>
    </source>
</evidence>
<dbReference type="InterPro" id="IPR017972">
    <property type="entry name" value="Cyt_P450_CS"/>
</dbReference>
<dbReference type="GO" id="GO:0016705">
    <property type="term" value="F:oxidoreductase activity, acting on paired donors, with incorporation or reduction of molecular oxygen"/>
    <property type="evidence" value="ECO:0007669"/>
    <property type="project" value="InterPro"/>
</dbReference>
<evidence type="ECO:0000256" key="2">
    <source>
        <dbReference type="ARBA" id="ARBA00004406"/>
    </source>
</evidence>
<evidence type="ECO:0000256" key="9">
    <source>
        <dbReference type="ARBA" id="ARBA00043906"/>
    </source>
</evidence>
<dbReference type="Gene3D" id="1.10.630.10">
    <property type="entry name" value="Cytochrome P450"/>
    <property type="match status" value="1"/>
</dbReference>
<comment type="cofactor">
    <cofactor evidence="10">
        <name>heme</name>
        <dbReference type="ChEBI" id="CHEBI:30413"/>
    </cofactor>
</comment>
<evidence type="ECO:0000256" key="6">
    <source>
        <dbReference type="ARBA" id="ARBA00022848"/>
    </source>
</evidence>
<dbReference type="OMA" id="FISAEAW"/>